<gene>
    <name evidence="1" type="ORF">MZV50_17560</name>
</gene>
<dbReference type="Gene3D" id="3.20.20.410">
    <property type="entry name" value="Protein of unknown function UPF0759"/>
    <property type="match status" value="1"/>
</dbReference>
<dbReference type="SUPFAM" id="SSF117396">
    <property type="entry name" value="TM1631-like"/>
    <property type="match status" value="1"/>
</dbReference>
<dbReference type="PANTHER" id="PTHR30348">
    <property type="entry name" value="UNCHARACTERIZED PROTEIN YECE"/>
    <property type="match status" value="1"/>
</dbReference>
<dbReference type="EMBL" id="CP096040">
    <property type="protein sequence ID" value="USQ94385.1"/>
    <property type="molecule type" value="Genomic_DNA"/>
</dbReference>
<name>A0ABY4ZNX6_9CAUL</name>
<dbReference type="Pfam" id="PF01904">
    <property type="entry name" value="DUF72"/>
    <property type="match status" value="1"/>
</dbReference>
<organism evidence="1 2">
    <name type="scientific">Caulobacter segnis</name>
    <dbReference type="NCBI Taxonomy" id="88688"/>
    <lineage>
        <taxon>Bacteria</taxon>
        <taxon>Pseudomonadati</taxon>
        <taxon>Pseudomonadota</taxon>
        <taxon>Alphaproteobacteria</taxon>
        <taxon>Caulobacterales</taxon>
        <taxon>Caulobacteraceae</taxon>
        <taxon>Caulobacter</taxon>
    </lineage>
</organism>
<dbReference type="Proteomes" id="UP001057520">
    <property type="component" value="Chromosome"/>
</dbReference>
<evidence type="ECO:0000313" key="2">
    <source>
        <dbReference type="Proteomes" id="UP001057520"/>
    </source>
</evidence>
<accession>A0ABY4ZNX6</accession>
<dbReference type="InterPro" id="IPR036520">
    <property type="entry name" value="UPF0759_sf"/>
</dbReference>
<protein>
    <submittedName>
        <fullName evidence="1">DUF72 domain-containing protein</fullName>
    </submittedName>
</protein>
<dbReference type="InterPro" id="IPR002763">
    <property type="entry name" value="DUF72"/>
</dbReference>
<dbReference type="PANTHER" id="PTHR30348:SF14">
    <property type="entry name" value="BLR8050 PROTEIN"/>
    <property type="match status" value="1"/>
</dbReference>
<evidence type="ECO:0000313" key="1">
    <source>
        <dbReference type="EMBL" id="USQ94385.1"/>
    </source>
</evidence>
<proteinExistence type="predicted"/>
<sequence length="246" mass="27508">MDIRIGTAGWSFPRDLDFPAEGSGLERYAARLACVEINSSFYRPHQRKTYERWAASTPPTFRFAVKVPQTITHERRLAAIDDLLARFLDETDGLGAKRGPLLVQLPPSLRFDAERVGAFLETWRRQTDAPTVLEPRHASWLATEPERMLADFRIARVAADPAIVPEAAEPGGWRGLTYRRWHGSPVIYESAYPPETLEALAARLAAEGETWCIFDNTKFGAATRDALMVLDCLTARIRPRPSTGSG</sequence>
<reference evidence="1 2" key="1">
    <citation type="submission" date="2022-04" db="EMBL/GenBank/DDBJ databases">
        <title>Genome sequence of soybean root-associated Caulobacter segnis RL271.</title>
        <authorList>
            <person name="Longley R."/>
            <person name="Bonito G."/>
            <person name="Trigodet F."/>
            <person name="Crosson S."/>
            <person name="Fiebig A."/>
        </authorList>
    </citation>
    <scope>NUCLEOTIDE SEQUENCE [LARGE SCALE GENOMIC DNA]</scope>
    <source>
        <strain evidence="1 2">RL271</strain>
    </source>
</reference>
<keyword evidence="2" id="KW-1185">Reference proteome</keyword>